<evidence type="ECO:0000256" key="1">
    <source>
        <dbReference type="ARBA" id="ARBA00000077"/>
    </source>
</evidence>
<dbReference type="InterPro" id="IPR001352">
    <property type="entry name" value="RNase_HII/HIII"/>
</dbReference>
<dbReference type="GO" id="GO:0030145">
    <property type="term" value="F:manganese ion binding"/>
    <property type="evidence" value="ECO:0007669"/>
    <property type="project" value="UniProtKB-UniRule"/>
</dbReference>
<accession>A0A3G1L1A2</accession>
<protein>
    <recommendedName>
        <fullName evidence="7 14">Ribonuclease HII</fullName>
        <shortName evidence="14">RNase HII</shortName>
        <ecNumber evidence="6 14">3.1.26.4</ecNumber>
    </recommendedName>
</protein>
<reference evidence="18 19" key="1">
    <citation type="submission" date="2016-10" db="EMBL/GenBank/DDBJ databases">
        <title>Complete Genome Sequence of Peptococcaceae strain DCMF.</title>
        <authorList>
            <person name="Edwards R.J."/>
            <person name="Holland S.I."/>
            <person name="Deshpande N.P."/>
            <person name="Wong Y.K."/>
            <person name="Ertan H."/>
            <person name="Manefield M."/>
            <person name="Russell T.L."/>
            <person name="Lee M.J."/>
        </authorList>
    </citation>
    <scope>NUCLEOTIDE SEQUENCE [LARGE SCALE GENOMIC DNA]</scope>
    <source>
        <strain evidence="18 19">DCMF</strain>
    </source>
</reference>
<comment type="cofactor">
    <cofactor evidence="14 15">
        <name>Mn(2+)</name>
        <dbReference type="ChEBI" id="CHEBI:29035"/>
    </cofactor>
    <cofactor evidence="14 15">
        <name>Mg(2+)</name>
        <dbReference type="ChEBI" id="CHEBI:18420"/>
    </cofactor>
    <text evidence="14 15">Manganese or magnesium. Binds 1 divalent metal ion per monomer in the absence of substrate. May bind a second metal ion after substrate binding.</text>
</comment>
<dbReference type="PANTHER" id="PTHR10954">
    <property type="entry name" value="RIBONUCLEASE H2 SUBUNIT A"/>
    <property type="match status" value="1"/>
</dbReference>
<dbReference type="HAMAP" id="MF_00052_B">
    <property type="entry name" value="RNase_HII_B"/>
    <property type="match status" value="1"/>
</dbReference>
<evidence type="ECO:0000256" key="15">
    <source>
        <dbReference type="PROSITE-ProRule" id="PRU01319"/>
    </source>
</evidence>
<evidence type="ECO:0000256" key="2">
    <source>
        <dbReference type="ARBA" id="ARBA00001946"/>
    </source>
</evidence>
<dbReference type="CDD" id="cd07182">
    <property type="entry name" value="RNase_HII_bacteria_HII_like"/>
    <property type="match status" value="1"/>
</dbReference>
<keyword evidence="10 14" id="KW-0479">Metal-binding</keyword>
<dbReference type="GO" id="GO:0043137">
    <property type="term" value="P:DNA replication, removal of RNA primer"/>
    <property type="evidence" value="ECO:0007669"/>
    <property type="project" value="TreeGrafter"/>
</dbReference>
<dbReference type="PANTHER" id="PTHR10954:SF18">
    <property type="entry name" value="RIBONUCLEASE HII"/>
    <property type="match status" value="1"/>
</dbReference>
<feature type="binding site" evidence="14 15">
    <location>
        <position position="71"/>
    </location>
    <ligand>
        <name>a divalent metal cation</name>
        <dbReference type="ChEBI" id="CHEBI:60240"/>
    </ligand>
</feature>
<evidence type="ECO:0000256" key="6">
    <source>
        <dbReference type="ARBA" id="ARBA00012180"/>
    </source>
</evidence>
<dbReference type="GO" id="GO:0005737">
    <property type="term" value="C:cytoplasm"/>
    <property type="evidence" value="ECO:0007669"/>
    <property type="project" value="UniProtKB-SubCell"/>
</dbReference>
<keyword evidence="11 14" id="KW-0255">Endonuclease</keyword>
<organism evidence="18 19">
    <name type="scientific">Formimonas warabiya</name>
    <dbReference type="NCBI Taxonomy" id="1761012"/>
    <lineage>
        <taxon>Bacteria</taxon>
        <taxon>Bacillati</taxon>
        <taxon>Bacillota</taxon>
        <taxon>Clostridia</taxon>
        <taxon>Eubacteriales</taxon>
        <taxon>Peptococcaceae</taxon>
        <taxon>Candidatus Formimonas</taxon>
    </lineage>
</organism>
<comment type="similarity">
    <text evidence="5 14 16">Belongs to the RNase HII family.</text>
</comment>
<feature type="binding site" evidence="14 15">
    <location>
        <position position="72"/>
    </location>
    <ligand>
        <name>a divalent metal cation</name>
        <dbReference type="ChEBI" id="CHEBI:60240"/>
    </ligand>
</feature>
<keyword evidence="9 14" id="KW-0540">Nuclease</keyword>
<keyword evidence="8 14" id="KW-0963">Cytoplasm</keyword>
<proteinExistence type="inferred from homology"/>
<dbReference type="FunFam" id="3.30.420.10:FF:000006">
    <property type="entry name" value="Ribonuclease HII"/>
    <property type="match status" value="1"/>
</dbReference>
<evidence type="ECO:0000256" key="16">
    <source>
        <dbReference type="RuleBase" id="RU003515"/>
    </source>
</evidence>
<dbReference type="GO" id="GO:0032299">
    <property type="term" value="C:ribonuclease H2 complex"/>
    <property type="evidence" value="ECO:0007669"/>
    <property type="project" value="TreeGrafter"/>
</dbReference>
<comment type="catalytic activity">
    <reaction evidence="1 14 15 16">
        <text>Endonucleolytic cleavage to 5'-phosphomonoester.</text>
        <dbReference type="EC" id="3.1.26.4"/>
    </reaction>
</comment>
<dbReference type="EC" id="3.1.26.4" evidence="6 14"/>
<dbReference type="GO" id="GO:0003723">
    <property type="term" value="F:RNA binding"/>
    <property type="evidence" value="ECO:0007669"/>
    <property type="project" value="UniProtKB-UniRule"/>
</dbReference>
<comment type="cofactor">
    <cofactor evidence="2">
        <name>Mg(2+)</name>
        <dbReference type="ChEBI" id="CHEBI:18420"/>
    </cofactor>
</comment>
<dbReference type="EMBL" id="CP017634">
    <property type="protein sequence ID" value="ATW28424.1"/>
    <property type="molecule type" value="Genomic_DNA"/>
</dbReference>
<comment type="function">
    <text evidence="3 14 16">Endonuclease that specifically degrades the RNA of RNA-DNA hybrids.</text>
</comment>
<keyword evidence="19" id="KW-1185">Reference proteome</keyword>
<dbReference type="NCBIfam" id="NF000594">
    <property type="entry name" value="PRK00015.1-1"/>
    <property type="match status" value="1"/>
</dbReference>
<evidence type="ECO:0000256" key="14">
    <source>
        <dbReference type="HAMAP-Rule" id="MF_00052"/>
    </source>
</evidence>
<evidence type="ECO:0000256" key="5">
    <source>
        <dbReference type="ARBA" id="ARBA00007383"/>
    </source>
</evidence>
<dbReference type="NCBIfam" id="NF000595">
    <property type="entry name" value="PRK00015.1-3"/>
    <property type="match status" value="1"/>
</dbReference>
<evidence type="ECO:0000313" key="18">
    <source>
        <dbReference type="EMBL" id="ATW28424.1"/>
    </source>
</evidence>
<name>A0A3G1L1A2_FORW1</name>
<evidence type="ECO:0000256" key="7">
    <source>
        <dbReference type="ARBA" id="ARBA00019179"/>
    </source>
</evidence>
<dbReference type="SUPFAM" id="SSF53098">
    <property type="entry name" value="Ribonuclease H-like"/>
    <property type="match status" value="1"/>
</dbReference>
<evidence type="ECO:0000256" key="12">
    <source>
        <dbReference type="ARBA" id="ARBA00022801"/>
    </source>
</evidence>
<dbReference type="GO" id="GO:0006298">
    <property type="term" value="P:mismatch repair"/>
    <property type="evidence" value="ECO:0007669"/>
    <property type="project" value="TreeGrafter"/>
</dbReference>
<keyword evidence="13 14" id="KW-0464">Manganese</keyword>
<dbReference type="InterPro" id="IPR036397">
    <property type="entry name" value="RNaseH_sf"/>
</dbReference>
<dbReference type="InterPro" id="IPR024567">
    <property type="entry name" value="RNase_HII/HIII_dom"/>
</dbReference>
<dbReference type="AlphaFoldDB" id="A0A3G1L1A2"/>
<evidence type="ECO:0000256" key="13">
    <source>
        <dbReference type="ARBA" id="ARBA00023211"/>
    </source>
</evidence>
<dbReference type="GO" id="GO:0004523">
    <property type="term" value="F:RNA-DNA hybrid ribonuclease activity"/>
    <property type="evidence" value="ECO:0007669"/>
    <property type="project" value="UniProtKB-UniRule"/>
</dbReference>
<dbReference type="InterPro" id="IPR012337">
    <property type="entry name" value="RNaseH-like_sf"/>
</dbReference>
<dbReference type="OrthoDB" id="9803420at2"/>
<evidence type="ECO:0000256" key="10">
    <source>
        <dbReference type="ARBA" id="ARBA00022723"/>
    </source>
</evidence>
<dbReference type="Proteomes" id="UP000323521">
    <property type="component" value="Chromosome"/>
</dbReference>
<feature type="binding site" evidence="14 15">
    <location>
        <position position="163"/>
    </location>
    <ligand>
        <name>a divalent metal cation</name>
        <dbReference type="ChEBI" id="CHEBI:60240"/>
    </ligand>
</feature>
<gene>
    <name evidence="14" type="primary">rnhB</name>
    <name evidence="18" type="ORF">DCMF_07140</name>
</gene>
<comment type="subcellular location">
    <subcellularLocation>
        <location evidence="4 14">Cytoplasm</location>
    </subcellularLocation>
</comment>
<dbReference type="Pfam" id="PF01351">
    <property type="entry name" value="RNase_HII"/>
    <property type="match status" value="1"/>
</dbReference>
<keyword evidence="12 14" id="KW-0378">Hydrolase</keyword>
<evidence type="ECO:0000256" key="9">
    <source>
        <dbReference type="ARBA" id="ARBA00022722"/>
    </source>
</evidence>
<evidence type="ECO:0000256" key="3">
    <source>
        <dbReference type="ARBA" id="ARBA00004065"/>
    </source>
</evidence>
<evidence type="ECO:0000259" key="17">
    <source>
        <dbReference type="PROSITE" id="PS51975"/>
    </source>
</evidence>
<dbReference type="KEGG" id="fwa:DCMF_07140"/>
<evidence type="ECO:0000256" key="8">
    <source>
        <dbReference type="ARBA" id="ARBA00022490"/>
    </source>
</evidence>
<sequence length="251" mass="28493">MSVQKINQMLLDGYEFTHEDIEQLRGDRRKFVQEILGHGEKLRRERERIQGLYQFERELYEKGIKYIAGIDEAGRGPLAGPVVAGAVILPAECFISGLNDSKKIPEPKRYLLEKEIKEKALAWSVGAVGAHDIDRINIYQAACLAMVRAVKKLSLRPEHLFIDALSLRSLDIPQTPIIKGDARSASIAAASILAKCHRDRLMTQYDSRFPDYGFIRHKGYPTPEHIEIISRLGRTCIHRMTFHVPCSDSQK</sequence>
<feature type="domain" description="RNase H type-2" evidence="17">
    <location>
        <begin position="65"/>
        <end position="251"/>
    </location>
</feature>
<evidence type="ECO:0000256" key="11">
    <source>
        <dbReference type="ARBA" id="ARBA00022759"/>
    </source>
</evidence>
<evidence type="ECO:0000256" key="4">
    <source>
        <dbReference type="ARBA" id="ARBA00004496"/>
    </source>
</evidence>
<dbReference type="PROSITE" id="PS51975">
    <property type="entry name" value="RNASE_H_2"/>
    <property type="match status" value="1"/>
</dbReference>
<evidence type="ECO:0000313" key="19">
    <source>
        <dbReference type="Proteomes" id="UP000323521"/>
    </source>
</evidence>
<dbReference type="Gene3D" id="3.30.420.10">
    <property type="entry name" value="Ribonuclease H-like superfamily/Ribonuclease H"/>
    <property type="match status" value="1"/>
</dbReference>
<dbReference type="InterPro" id="IPR022898">
    <property type="entry name" value="RNase_HII"/>
</dbReference>